<dbReference type="AlphaFoldDB" id="A0A2K3KWN4"/>
<evidence type="ECO:0000313" key="2">
    <source>
        <dbReference type="EMBL" id="PNX70654.1"/>
    </source>
</evidence>
<dbReference type="EMBL" id="ASHM01092299">
    <property type="protein sequence ID" value="PNX64163.1"/>
    <property type="molecule type" value="Genomic_DNA"/>
</dbReference>
<protein>
    <recommendedName>
        <fullName evidence="4">Retrovirus-related Pol polyprotein from transposon TNT 1-94</fullName>
    </recommendedName>
</protein>
<organism evidence="2 3">
    <name type="scientific">Trifolium pratense</name>
    <name type="common">Red clover</name>
    <dbReference type="NCBI Taxonomy" id="57577"/>
    <lineage>
        <taxon>Eukaryota</taxon>
        <taxon>Viridiplantae</taxon>
        <taxon>Streptophyta</taxon>
        <taxon>Embryophyta</taxon>
        <taxon>Tracheophyta</taxon>
        <taxon>Spermatophyta</taxon>
        <taxon>Magnoliopsida</taxon>
        <taxon>eudicotyledons</taxon>
        <taxon>Gunneridae</taxon>
        <taxon>Pentapetalae</taxon>
        <taxon>rosids</taxon>
        <taxon>fabids</taxon>
        <taxon>Fabales</taxon>
        <taxon>Fabaceae</taxon>
        <taxon>Papilionoideae</taxon>
        <taxon>50 kb inversion clade</taxon>
        <taxon>NPAAA clade</taxon>
        <taxon>Hologalegina</taxon>
        <taxon>IRL clade</taxon>
        <taxon>Trifolieae</taxon>
        <taxon>Trifolium</taxon>
    </lineage>
</organism>
<evidence type="ECO:0000313" key="3">
    <source>
        <dbReference type="Proteomes" id="UP000236291"/>
    </source>
</evidence>
<dbReference type="Proteomes" id="UP000236291">
    <property type="component" value="Unassembled WGS sequence"/>
</dbReference>
<dbReference type="EMBL" id="ASHM01115114">
    <property type="protein sequence ID" value="PNX70654.1"/>
    <property type="molecule type" value="Genomic_DNA"/>
</dbReference>
<accession>A0A2K3KWN4</accession>
<comment type="caution">
    <text evidence="2">The sequence shown here is derived from an EMBL/GenBank/DDBJ whole genome shotgun (WGS) entry which is preliminary data.</text>
</comment>
<reference evidence="2 3" key="2">
    <citation type="journal article" date="2017" name="Front. Plant Sci.">
        <title>Gene Classification and Mining of Molecular Markers Useful in Red Clover (Trifolium pratense) Breeding.</title>
        <authorList>
            <person name="Istvanek J."/>
            <person name="Dluhosova J."/>
            <person name="Dluhos P."/>
            <person name="Patkova L."/>
            <person name="Nedelnik J."/>
            <person name="Repkova J."/>
        </authorList>
    </citation>
    <scope>NUCLEOTIDE SEQUENCE [LARGE SCALE GENOMIC DNA]</scope>
    <source>
        <strain evidence="3">cv. Tatra</strain>
        <tissue evidence="2">Young leaves</tissue>
    </source>
</reference>
<gene>
    <name evidence="1" type="ORF">L195_g053876</name>
    <name evidence="2" type="ORF">L195_g057610</name>
</gene>
<name>A0A2K3KWN4_TRIPR</name>
<evidence type="ECO:0000313" key="1">
    <source>
        <dbReference type="EMBL" id="PNX64163.1"/>
    </source>
</evidence>
<evidence type="ECO:0008006" key="4">
    <source>
        <dbReference type="Google" id="ProtNLM"/>
    </source>
</evidence>
<proteinExistence type="predicted"/>
<reference evidence="2 3" key="1">
    <citation type="journal article" date="2014" name="Am. J. Bot.">
        <title>Genome assembly and annotation for red clover (Trifolium pratense; Fabaceae).</title>
        <authorList>
            <person name="Istvanek J."/>
            <person name="Jaros M."/>
            <person name="Krenek A."/>
            <person name="Repkova J."/>
        </authorList>
    </citation>
    <scope>NUCLEOTIDE SEQUENCE [LARGE SCALE GENOMIC DNA]</scope>
    <source>
        <strain evidence="3">cv. Tatra</strain>
        <tissue evidence="2">Young leaves</tissue>
    </source>
</reference>
<sequence length="61" mass="6900">MPARLRECEITPDDGVTNEAELVHFIFLVDVEPVNVIEALKDPKWTSAMEEELESIEKNGT</sequence>